<evidence type="ECO:0000256" key="4">
    <source>
        <dbReference type="ARBA" id="ARBA00023172"/>
    </source>
</evidence>
<evidence type="ECO:0000313" key="7">
    <source>
        <dbReference type="Proteomes" id="UP000051298"/>
    </source>
</evidence>
<reference evidence="6 7" key="1">
    <citation type="submission" date="2015-09" db="EMBL/GenBank/DDBJ databases">
        <authorList>
            <consortium name="Swine Surveillance"/>
        </authorList>
    </citation>
    <scope>NUCLEOTIDE SEQUENCE [LARGE SCALE GENOMIC DNA]</scope>
    <source>
        <strain evidence="6 7">CECT 5294</strain>
    </source>
</reference>
<comment type="similarity">
    <text evidence="1">Belongs to the 'phage' integrase family.</text>
</comment>
<evidence type="ECO:0000313" key="6">
    <source>
        <dbReference type="EMBL" id="CUH58968.1"/>
    </source>
</evidence>
<dbReference type="InterPro" id="IPR010998">
    <property type="entry name" value="Integrase_recombinase_N"/>
</dbReference>
<dbReference type="EMBL" id="CYRX01000008">
    <property type="protein sequence ID" value="CUH58968.1"/>
    <property type="molecule type" value="Genomic_DNA"/>
</dbReference>
<evidence type="ECO:0000256" key="1">
    <source>
        <dbReference type="ARBA" id="ARBA00008857"/>
    </source>
</evidence>
<gene>
    <name evidence="6" type="ORF">THS5294_00248</name>
</gene>
<proteinExistence type="inferred from homology"/>
<dbReference type="PANTHER" id="PTHR30349:SF64">
    <property type="entry name" value="PROPHAGE INTEGRASE INTD-RELATED"/>
    <property type="match status" value="1"/>
</dbReference>
<protein>
    <submittedName>
        <fullName evidence="6">Site-specific tyrosine recombinase XerC</fullName>
    </submittedName>
</protein>
<dbReference type="InterPro" id="IPR002104">
    <property type="entry name" value="Integrase_catalytic"/>
</dbReference>
<name>A0A0P1FCS9_9RHOB</name>
<dbReference type="GO" id="GO:0015074">
    <property type="term" value="P:DNA integration"/>
    <property type="evidence" value="ECO:0007669"/>
    <property type="project" value="UniProtKB-KW"/>
</dbReference>
<evidence type="ECO:0000256" key="3">
    <source>
        <dbReference type="ARBA" id="ARBA00023125"/>
    </source>
</evidence>
<dbReference type="PANTHER" id="PTHR30349">
    <property type="entry name" value="PHAGE INTEGRASE-RELATED"/>
    <property type="match status" value="1"/>
</dbReference>
<dbReference type="Gene3D" id="1.10.150.130">
    <property type="match status" value="1"/>
</dbReference>
<evidence type="ECO:0000259" key="5">
    <source>
        <dbReference type="PROSITE" id="PS51898"/>
    </source>
</evidence>
<dbReference type="Proteomes" id="UP000051298">
    <property type="component" value="Unassembled WGS sequence"/>
</dbReference>
<sequence length="411" mass="48308">MALKKQQFAEGEIAIFDEACIYKRGEYWQFRMWLPKENKYARKSLRTRSEATAIEKGKAAYLEIYANLQQGKSYFSITTKEGVEKYLSFRMRDVELGHIVKGRHTTIATHLQHFLSFMGKDTKLKELERTDCENYFYHRHKATNGNVKQVTVQNEQSTINALMKWLHKNGETHIDGFDFKKLPRLDKGNEAIRRATLTNDEYEALYRAMRTYTAKHNKLDDAELRVRKIVQHYVLIAANSGLRVGEQRQLRWSDVQIERHKVNGEEQKLARIHVRAETSKVRTSRTFLCRNGQYFERLREISKPKTADELIFTVDNANELSKRTLLYHWHKMIELADIADREVRDLVPYSLRHFMITQRIMSGLTFRQIADMCGTSVAQIEKTYYHLNDEIRLTNAVADYRRNADGTIEVL</sequence>
<dbReference type="Gene3D" id="1.10.443.10">
    <property type="entry name" value="Intergrase catalytic core"/>
    <property type="match status" value="1"/>
</dbReference>
<dbReference type="PROSITE" id="PS51898">
    <property type="entry name" value="TYR_RECOMBINASE"/>
    <property type="match status" value="1"/>
</dbReference>
<dbReference type="GO" id="GO:0003677">
    <property type="term" value="F:DNA binding"/>
    <property type="evidence" value="ECO:0007669"/>
    <property type="project" value="UniProtKB-KW"/>
</dbReference>
<evidence type="ECO:0000256" key="2">
    <source>
        <dbReference type="ARBA" id="ARBA00022908"/>
    </source>
</evidence>
<dbReference type="SUPFAM" id="SSF56349">
    <property type="entry name" value="DNA breaking-rejoining enzymes"/>
    <property type="match status" value="1"/>
</dbReference>
<feature type="domain" description="Tyr recombinase" evidence="5">
    <location>
        <begin position="192"/>
        <end position="398"/>
    </location>
</feature>
<keyword evidence="4" id="KW-0233">DNA recombination</keyword>
<dbReference type="GO" id="GO:0006310">
    <property type="term" value="P:DNA recombination"/>
    <property type="evidence" value="ECO:0007669"/>
    <property type="project" value="UniProtKB-KW"/>
</dbReference>
<dbReference type="AlphaFoldDB" id="A0A0P1FCS9"/>
<keyword evidence="2" id="KW-0229">DNA integration</keyword>
<dbReference type="Pfam" id="PF00589">
    <property type="entry name" value="Phage_integrase"/>
    <property type="match status" value="1"/>
</dbReference>
<organism evidence="6 7">
    <name type="scientific">Thalassobacter stenotrophicus</name>
    <dbReference type="NCBI Taxonomy" id="266809"/>
    <lineage>
        <taxon>Bacteria</taxon>
        <taxon>Pseudomonadati</taxon>
        <taxon>Pseudomonadota</taxon>
        <taxon>Alphaproteobacteria</taxon>
        <taxon>Rhodobacterales</taxon>
        <taxon>Roseobacteraceae</taxon>
        <taxon>Thalassobacter</taxon>
    </lineage>
</organism>
<dbReference type="InterPro" id="IPR011010">
    <property type="entry name" value="DNA_brk_join_enz"/>
</dbReference>
<accession>A0A0P1FCS9</accession>
<dbReference type="CDD" id="cd00397">
    <property type="entry name" value="DNA_BRE_C"/>
    <property type="match status" value="1"/>
</dbReference>
<dbReference type="InterPro" id="IPR050090">
    <property type="entry name" value="Tyrosine_recombinase_XerCD"/>
</dbReference>
<keyword evidence="3" id="KW-0238">DNA-binding</keyword>
<dbReference type="InterPro" id="IPR013762">
    <property type="entry name" value="Integrase-like_cat_sf"/>
</dbReference>
<dbReference type="RefSeq" id="WP_058122296.1">
    <property type="nucleotide sequence ID" value="NZ_CYRX01000008.1"/>
</dbReference>